<feature type="region of interest" description="Disordered" evidence="1">
    <location>
        <begin position="1"/>
        <end position="28"/>
    </location>
</feature>
<dbReference type="Proteomes" id="UP000612893">
    <property type="component" value="Unassembled WGS sequence"/>
</dbReference>
<evidence type="ECO:0000313" key="2">
    <source>
        <dbReference type="EMBL" id="MBJ7596502.1"/>
    </source>
</evidence>
<organism evidence="2 3">
    <name type="scientific">Candidatus Nephthysia bennettiae</name>
    <dbReference type="NCBI Taxonomy" id="3127016"/>
    <lineage>
        <taxon>Bacteria</taxon>
        <taxon>Bacillati</taxon>
        <taxon>Candidatus Dormiibacterota</taxon>
        <taxon>Candidatus Dormibacteria</taxon>
        <taxon>Candidatus Dormibacterales</taxon>
        <taxon>Candidatus Dormibacteraceae</taxon>
        <taxon>Candidatus Nephthysia</taxon>
    </lineage>
</organism>
<evidence type="ECO:0000256" key="1">
    <source>
        <dbReference type="SAM" id="MobiDB-lite"/>
    </source>
</evidence>
<name>A0A934JX11_9BACT</name>
<feature type="compositionally biased region" description="Basic and acidic residues" evidence="1">
    <location>
        <begin position="12"/>
        <end position="26"/>
    </location>
</feature>
<keyword evidence="3" id="KW-1185">Reference proteome</keyword>
<dbReference type="EMBL" id="JAEKNR010000003">
    <property type="protein sequence ID" value="MBJ7596502.1"/>
    <property type="molecule type" value="Genomic_DNA"/>
</dbReference>
<comment type="caution">
    <text evidence="2">The sequence shown here is derived from an EMBL/GenBank/DDBJ whole genome shotgun (WGS) entry which is preliminary data.</text>
</comment>
<dbReference type="RefSeq" id="WP_338198334.1">
    <property type="nucleotide sequence ID" value="NZ_JAEKNR010000003.1"/>
</dbReference>
<sequence>MSGLYSSTGVRKVREEGRQHNVRPDLRYLPAPGRRIKGELRERKLQLQPACELCMFEDDDDESQRSVPCEVWQIVQRFAADRPITAMDDLLALCAIHSRRRLARAQRRATKR</sequence>
<gene>
    <name evidence="2" type="ORF">JF922_00210</name>
</gene>
<proteinExistence type="predicted"/>
<reference evidence="2" key="1">
    <citation type="submission" date="2020-10" db="EMBL/GenBank/DDBJ databases">
        <title>Ca. Dormibacterota MAGs.</title>
        <authorList>
            <person name="Montgomery K."/>
        </authorList>
    </citation>
    <scope>NUCLEOTIDE SEQUENCE [LARGE SCALE GENOMIC DNA]</scope>
    <source>
        <strain evidence="2">SC8812_S17_10</strain>
    </source>
</reference>
<protein>
    <submittedName>
        <fullName evidence="2">Uncharacterized protein</fullName>
    </submittedName>
</protein>
<evidence type="ECO:0000313" key="3">
    <source>
        <dbReference type="Proteomes" id="UP000612893"/>
    </source>
</evidence>
<dbReference type="AlphaFoldDB" id="A0A934JX11"/>
<accession>A0A934JX11</accession>